<reference evidence="2 3" key="1">
    <citation type="journal article" date="2018" name="Sci. Rep.">
        <title>Characterisation of pathogen-specific regions and novel effector candidates in Fusarium oxysporum f. sp. cepae.</title>
        <authorList>
            <person name="Armitage A.D."/>
            <person name="Taylor A."/>
            <person name="Sobczyk M.K."/>
            <person name="Baxter L."/>
            <person name="Greenfield B.P."/>
            <person name="Bates H.J."/>
            <person name="Wilson F."/>
            <person name="Jackson A.C."/>
            <person name="Ott S."/>
            <person name="Harrison R.J."/>
            <person name="Clarkson J.P."/>
        </authorList>
    </citation>
    <scope>NUCLEOTIDE SEQUENCE [LARGE SCALE GENOMIC DNA]</scope>
    <source>
        <strain evidence="2 3">FoC_Fus2</strain>
    </source>
</reference>
<name>A0A3L6NTA7_FUSOX</name>
<evidence type="ECO:0000313" key="3">
    <source>
        <dbReference type="Proteomes" id="UP000270866"/>
    </source>
</evidence>
<evidence type="ECO:0000256" key="1">
    <source>
        <dbReference type="SAM" id="MobiDB-lite"/>
    </source>
</evidence>
<protein>
    <submittedName>
        <fullName evidence="2">Uncharacterized protein</fullName>
    </submittedName>
</protein>
<dbReference type="EMBL" id="MRCU01000004">
    <property type="protein sequence ID" value="RKK21017.1"/>
    <property type="molecule type" value="Genomic_DNA"/>
</dbReference>
<evidence type="ECO:0000313" key="2">
    <source>
        <dbReference type="EMBL" id="RKK21017.1"/>
    </source>
</evidence>
<feature type="region of interest" description="Disordered" evidence="1">
    <location>
        <begin position="80"/>
        <end position="106"/>
    </location>
</feature>
<accession>A0A3L6NTA7</accession>
<comment type="caution">
    <text evidence="2">The sequence shown here is derived from an EMBL/GenBank/DDBJ whole genome shotgun (WGS) entry which is preliminary data.</text>
</comment>
<proteinExistence type="predicted"/>
<dbReference type="AlphaFoldDB" id="A0A3L6NTA7"/>
<dbReference type="Proteomes" id="UP000270866">
    <property type="component" value="Chromosome 7"/>
</dbReference>
<sequence>MQPIFEPSECLKSIYESTTFIFTDIFALNMFIDFCEVPETWKEGVEVAISPPAFRTYGRHLEISLEPVFPMLLPYSSPTLSPLPEERHTSRFPRASPSSFGESHDP</sequence>
<gene>
    <name evidence="2" type="ORF">BFJ65_g7704</name>
</gene>
<organism evidence="2 3">
    <name type="scientific">Fusarium oxysporum f. sp. cepae</name>
    <dbReference type="NCBI Taxonomy" id="396571"/>
    <lineage>
        <taxon>Eukaryota</taxon>
        <taxon>Fungi</taxon>
        <taxon>Dikarya</taxon>
        <taxon>Ascomycota</taxon>
        <taxon>Pezizomycotina</taxon>
        <taxon>Sordariomycetes</taxon>
        <taxon>Hypocreomycetidae</taxon>
        <taxon>Hypocreales</taxon>
        <taxon>Nectriaceae</taxon>
        <taxon>Fusarium</taxon>
        <taxon>Fusarium oxysporum species complex</taxon>
    </lineage>
</organism>
<feature type="compositionally biased region" description="Polar residues" evidence="1">
    <location>
        <begin position="96"/>
        <end position="106"/>
    </location>
</feature>